<evidence type="ECO:0000259" key="11">
    <source>
        <dbReference type="PROSITE" id="PS50928"/>
    </source>
</evidence>
<dbReference type="FunFam" id="1.10.3720.10:FF:000003">
    <property type="entry name" value="Aliphatic sulfonate ABC transporter permease"/>
    <property type="match status" value="1"/>
</dbReference>
<feature type="transmembrane region" description="Helical" evidence="9">
    <location>
        <begin position="100"/>
        <end position="121"/>
    </location>
</feature>
<dbReference type="InterPro" id="IPR000515">
    <property type="entry name" value="MetI-like"/>
</dbReference>
<comment type="caution">
    <text evidence="12">The sequence shown here is derived from an EMBL/GenBank/DDBJ whole genome shotgun (WGS) entry which is preliminary data.</text>
</comment>
<feature type="region of interest" description="Disordered" evidence="10">
    <location>
        <begin position="1"/>
        <end position="24"/>
    </location>
</feature>
<evidence type="ECO:0000256" key="7">
    <source>
        <dbReference type="ARBA" id="ARBA00023136"/>
    </source>
</evidence>
<evidence type="ECO:0000256" key="1">
    <source>
        <dbReference type="ARBA" id="ARBA00004651"/>
    </source>
</evidence>
<dbReference type="GO" id="GO:0005886">
    <property type="term" value="C:plasma membrane"/>
    <property type="evidence" value="ECO:0007669"/>
    <property type="project" value="UniProtKB-SubCell"/>
</dbReference>
<comment type="similarity">
    <text evidence="2 9">Belongs to the binding-protein-dependent transport system permease family.</text>
</comment>
<dbReference type="PROSITE" id="PS50928">
    <property type="entry name" value="ABC_TM1"/>
    <property type="match status" value="1"/>
</dbReference>
<feature type="domain" description="ABC transmembrane type-1" evidence="11">
    <location>
        <begin position="91"/>
        <end position="271"/>
    </location>
</feature>
<evidence type="ECO:0000256" key="5">
    <source>
        <dbReference type="ARBA" id="ARBA00022692"/>
    </source>
</evidence>
<evidence type="ECO:0000256" key="4">
    <source>
        <dbReference type="ARBA" id="ARBA00022475"/>
    </source>
</evidence>
<feature type="transmembrane region" description="Helical" evidence="9">
    <location>
        <begin position="157"/>
        <end position="176"/>
    </location>
</feature>
<sequence>MPNARSSMLDRAPQQAKDQSAEATRPVAFRGAGFTPGGSSHTGWIALALVITIWQLAGSAGWVNPLFLPAPSAIAVAIYKLAMSGALWQHLSWSIMRIGTGWLVGTTAGVVVGFAIGLSTMARGVGITFISALFPIPKIALLPLLILWLGIGEEPKIATIALGVFFSTAISVYSGVDAVPRNLIRMAQSFNVPFHAIVRRVIWPGALPSILAGFRITASVALLLVVSAEMIGAQYGIGAFVLQAGNLMQTDQLLAGVVILSLFGLAVGKLINLLEARLLHWR</sequence>
<dbReference type="AlphaFoldDB" id="A0A4U6RHH9"/>
<organism evidence="12 13">
    <name type="scientific">Bradyrhizobium elkanii</name>
    <dbReference type="NCBI Taxonomy" id="29448"/>
    <lineage>
        <taxon>Bacteria</taxon>
        <taxon>Pseudomonadati</taxon>
        <taxon>Pseudomonadota</taxon>
        <taxon>Alphaproteobacteria</taxon>
        <taxon>Hyphomicrobiales</taxon>
        <taxon>Nitrobacteraceae</taxon>
        <taxon>Bradyrhizobium</taxon>
    </lineage>
</organism>
<dbReference type="CDD" id="cd06261">
    <property type="entry name" value="TM_PBP2"/>
    <property type="match status" value="1"/>
</dbReference>
<name>A0A4U6RHH9_BRAEL</name>
<evidence type="ECO:0000256" key="6">
    <source>
        <dbReference type="ARBA" id="ARBA00022989"/>
    </source>
</evidence>
<feature type="transmembrane region" description="Helical" evidence="9">
    <location>
        <begin position="221"/>
        <end position="241"/>
    </location>
</feature>
<dbReference type="Pfam" id="PF00528">
    <property type="entry name" value="BPD_transp_1"/>
    <property type="match status" value="1"/>
</dbReference>
<dbReference type="EMBL" id="SZZP01000031">
    <property type="protein sequence ID" value="TKV73817.1"/>
    <property type="molecule type" value="Genomic_DNA"/>
</dbReference>
<evidence type="ECO:0000256" key="8">
    <source>
        <dbReference type="ARBA" id="ARBA00056719"/>
    </source>
</evidence>
<keyword evidence="5 9" id="KW-0812">Transmembrane</keyword>
<evidence type="ECO:0000256" key="2">
    <source>
        <dbReference type="ARBA" id="ARBA00009306"/>
    </source>
</evidence>
<evidence type="ECO:0000313" key="12">
    <source>
        <dbReference type="EMBL" id="TKV73817.1"/>
    </source>
</evidence>
<evidence type="ECO:0000256" key="3">
    <source>
        <dbReference type="ARBA" id="ARBA00022448"/>
    </source>
</evidence>
<reference evidence="12 13" key="1">
    <citation type="submission" date="2019-05" db="EMBL/GenBank/DDBJ databases">
        <title>Draft Genome of Bradyrhizobium elkanii strain SEMIA 938, Used in Commercial Inoculants for Lupinus spp. in Brazil.</title>
        <authorList>
            <person name="Hungria M."/>
            <person name="Delamuta J.R.M."/>
            <person name="Ribeiro R.A."/>
            <person name="Nogueira M.A."/>
        </authorList>
    </citation>
    <scope>NUCLEOTIDE SEQUENCE [LARGE SCALE GENOMIC DNA]</scope>
    <source>
        <strain evidence="12 13">Semia 938</strain>
    </source>
</reference>
<dbReference type="SUPFAM" id="SSF161098">
    <property type="entry name" value="MetI-like"/>
    <property type="match status" value="1"/>
</dbReference>
<comment type="function">
    <text evidence="8">Probably part of an ABC transporter complex. Probably responsible for the translocation of the substrate across the membrane.</text>
</comment>
<accession>A0A4U6RHH9</accession>
<dbReference type="Proteomes" id="UP000305095">
    <property type="component" value="Unassembled WGS sequence"/>
</dbReference>
<keyword evidence="4" id="KW-1003">Cell membrane</keyword>
<feature type="transmembrane region" description="Helical" evidence="9">
    <location>
        <begin position="44"/>
        <end position="63"/>
    </location>
</feature>
<evidence type="ECO:0000313" key="13">
    <source>
        <dbReference type="Proteomes" id="UP000305095"/>
    </source>
</evidence>
<feature type="transmembrane region" description="Helical" evidence="9">
    <location>
        <begin position="69"/>
        <end position="88"/>
    </location>
</feature>
<feature type="transmembrane region" description="Helical" evidence="9">
    <location>
        <begin position="127"/>
        <end position="150"/>
    </location>
</feature>
<dbReference type="InterPro" id="IPR035906">
    <property type="entry name" value="MetI-like_sf"/>
</dbReference>
<dbReference type="PANTHER" id="PTHR30151">
    <property type="entry name" value="ALKANE SULFONATE ABC TRANSPORTER-RELATED, MEMBRANE SUBUNIT"/>
    <property type="match status" value="1"/>
</dbReference>
<feature type="transmembrane region" description="Helical" evidence="9">
    <location>
        <begin position="253"/>
        <end position="274"/>
    </location>
</feature>
<dbReference type="PANTHER" id="PTHR30151:SF38">
    <property type="entry name" value="ALIPHATIC SULFONATES TRANSPORT PERMEASE PROTEIN SSUC-RELATED"/>
    <property type="match status" value="1"/>
</dbReference>
<comment type="subcellular location">
    <subcellularLocation>
        <location evidence="1 9">Cell membrane</location>
        <topology evidence="1 9">Multi-pass membrane protein</topology>
    </subcellularLocation>
</comment>
<proteinExistence type="inferred from homology"/>
<protein>
    <submittedName>
        <fullName evidence="12">ABC transporter permease</fullName>
    </submittedName>
</protein>
<dbReference type="GO" id="GO:0042918">
    <property type="term" value="P:alkanesulfonate transmembrane transport"/>
    <property type="evidence" value="ECO:0007669"/>
    <property type="project" value="UniProtKB-ARBA"/>
</dbReference>
<keyword evidence="3 9" id="KW-0813">Transport</keyword>
<keyword evidence="7 9" id="KW-0472">Membrane</keyword>
<gene>
    <name evidence="12" type="ORF">FDV58_35505</name>
</gene>
<evidence type="ECO:0000256" key="10">
    <source>
        <dbReference type="SAM" id="MobiDB-lite"/>
    </source>
</evidence>
<evidence type="ECO:0000256" key="9">
    <source>
        <dbReference type="RuleBase" id="RU363032"/>
    </source>
</evidence>
<keyword evidence="6 9" id="KW-1133">Transmembrane helix</keyword>
<dbReference type="Gene3D" id="1.10.3720.10">
    <property type="entry name" value="MetI-like"/>
    <property type="match status" value="1"/>
</dbReference>